<keyword evidence="2" id="KW-0812">Transmembrane</keyword>
<evidence type="ECO:0000256" key="4">
    <source>
        <dbReference type="ARBA" id="ARBA00023136"/>
    </source>
</evidence>
<dbReference type="GO" id="GO:0016020">
    <property type="term" value="C:membrane"/>
    <property type="evidence" value="ECO:0007669"/>
    <property type="project" value="InterPro"/>
</dbReference>
<dbReference type="PANTHER" id="PTHR39344:SF1">
    <property type="entry name" value="UPF0182 PROTEIN SLL1060"/>
    <property type="match status" value="1"/>
</dbReference>
<sequence>QTQGPKQAQDTMMSSDQISRERTLLEGSSTLINGNLLTLPVGDGGILYVEPVYSKRKEQESAFPKLLRVLVFYNGQVGYAPTIGEALSQVGIDPKETTTTKEVDGSDKDKSDQNDSDSDSGSNSDDNSGDNKDDSDKNDSSSTAVSPSNDDVKELDDAVQKVRDAKNSGSFEDYGKALDELQKALEKYQSDTGSSGSTQLTDTEGPKPSGSGS</sequence>
<feature type="compositionally biased region" description="Basic and acidic residues" evidence="5">
    <location>
        <begin position="94"/>
        <end position="113"/>
    </location>
</feature>
<gene>
    <name evidence="6" type="ORF">DI525_11120</name>
</gene>
<dbReference type="PANTHER" id="PTHR39344">
    <property type="entry name" value="UPF0182 PROTEIN SLL1060"/>
    <property type="match status" value="1"/>
</dbReference>
<evidence type="ECO:0000256" key="3">
    <source>
        <dbReference type="ARBA" id="ARBA00022989"/>
    </source>
</evidence>
<dbReference type="GO" id="GO:0005576">
    <property type="term" value="C:extracellular region"/>
    <property type="evidence" value="ECO:0007669"/>
    <property type="project" value="TreeGrafter"/>
</dbReference>
<feature type="compositionally biased region" description="Polar residues" evidence="5">
    <location>
        <begin position="190"/>
        <end position="202"/>
    </location>
</feature>
<organism evidence="6 7">
    <name type="scientific">Corynebacterium kroppenstedtii</name>
    <dbReference type="NCBI Taxonomy" id="161879"/>
    <lineage>
        <taxon>Bacteria</taxon>
        <taxon>Bacillati</taxon>
        <taxon>Actinomycetota</taxon>
        <taxon>Actinomycetes</taxon>
        <taxon>Mycobacteriales</taxon>
        <taxon>Corynebacteriaceae</taxon>
        <taxon>Corynebacterium</taxon>
    </lineage>
</organism>
<dbReference type="InterPro" id="IPR005372">
    <property type="entry name" value="UPF0182"/>
</dbReference>
<keyword evidence="4" id="KW-0472">Membrane</keyword>
<evidence type="ECO:0000256" key="1">
    <source>
        <dbReference type="ARBA" id="ARBA00022475"/>
    </source>
</evidence>
<keyword evidence="3" id="KW-1133">Transmembrane helix</keyword>
<feature type="compositionally biased region" description="Basic and acidic residues" evidence="5">
    <location>
        <begin position="129"/>
        <end position="139"/>
    </location>
</feature>
<feature type="compositionally biased region" description="Basic and acidic residues" evidence="5">
    <location>
        <begin position="150"/>
        <end position="166"/>
    </location>
</feature>
<reference evidence="6 7" key="1">
    <citation type="submission" date="2017-08" db="EMBL/GenBank/DDBJ databases">
        <title>Infants hospitalized years apart are colonized by the same room-sourced microbial strains.</title>
        <authorList>
            <person name="Brooks B."/>
            <person name="Olm M.R."/>
            <person name="Firek B.A."/>
            <person name="Baker R."/>
            <person name="Thomas B.C."/>
            <person name="Morowitz M.J."/>
            <person name="Banfield J.F."/>
        </authorList>
    </citation>
    <scope>NUCLEOTIDE SEQUENCE [LARGE SCALE GENOMIC DNA]</scope>
    <source>
        <strain evidence="6">S2_003_000_R1_3</strain>
    </source>
</reference>
<proteinExistence type="predicted"/>
<feature type="region of interest" description="Disordered" evidence="5">
    <location>
        <begin position="185"/>
        <end position="213"/>
    </location>
</feature>
<accession>A0A2W5SMP3</accession>
<evidence type="ECO:0000313" key="6">
    <source>
        <dbReference type="EMBL" id="PZR03067.1"/>
    </source>
</evidence>
<comment type="caution">
    <text evidence="6">The sequence shown here is derived from an EMBL/GenBank/DDBJ whole genome shotgun (WGS) entry which is preliminary data.</text>
</comment>
<evidence type="ECO:0000313" key="7">
    <source>
        <dbReference type="Proteomes" id="UP000249432"/>
    </source>
</evidence>
<feature type="compositionally biased region" description="Polar residues" evidence="5">
    <location>
        <begin position="1"/>
        <end position="17"/>
    </location>
</feature>
<feature type="region of interest" description="Disordered" evidence="5">
    <location>
        <begin position="1"/>
        <end position="20"/>
    </location>
</feature>
<keyword evidence="1" id="KW-1003">Cell membrane</keyword>
<evidence type="ECO:0000256" key="5">
    <source>
        <dbReference type="SAM" id="MobiDB-lite"/>
    </source>
</evidence>
<dbReference type="EMBL" id="QFRA01000072">
    <property type="protein sequence ID" value="PZR03067.1"/>
    <property type="molecule type" value="Genomic_DNA"/>
</dbReference>
<protein>
    <submittedName>
        <fullName evidence="6">Membrane protein</fullName>
    </submittedName>
</protein>
<dbReference type="Proteomes" id="UP000249432">
    <property type="component" value="Unassembled WGS sequence"/>
</dbReference>
<feature type="region of interest" description="Disordered" evidence="5">
    <location>
        <begin position="94"/>
        <end position="173"/>
    </location>
</feature>
<name>A0A2W5SMP3_9CORY</name>
<feature type="non-terminal residue" evidence="6">
    <location>
        <position position="1"/>
    </location>
</feature>
<dbReference type="AlphaFoldDB" id="A0A2W5SMP3"/>
<evidence type="ECO:0000256" key="2">
    <source>
        <dbReference type="ARBA" id="ARBA00022692"/>
    </source>
</evidence>